<keyword evidence="2" id="KW-1185">Reference proteome</keyword>
<reference evidence="2" key="1">
    <citation type="journal article" date="2019" name="Int. J. Syst. Evol. Microbiol.">
        <title>The Global Catalogue of Microorganisms (GCM) 10K type strain sequencing project: providing services to taxonomists for standard genome sequencing and annotation.</title>
        <authorList>
            <consortium name="The Broad Institute Genomics Platform"/>
            <consortium name="The Broad Institute Genome Sequencing Center for Infectious Disease"/>
            <person name="Wu L."/>
            <person name="Ma J."/>
        </authorList>
    </citation>
    <scope>NUCLEOTIDE SEQUENCE [LARGE SCALE GENOMIC DNA]</scope>
    <source>
        <strain evidence="2">JCM 14901</strain>
    </source>
</reference>
<evidence type="ECO:0000313" key="1">
    <source>
        <dbReference type="EMBL" id="GAA1961033.1"/>
    </source>
</evidence>
<dbReference type="Pfam" id="PF05742">
    <property type="entry name" value="TANGO2"/>
    <property type="match status" value="1"/>
</dbReference>
<name>A0ABP5CAV0_9MICO</name>
<comment type="caution">
    <text evidence="1">The sequence shown here is derived from an EMBL/GenBank/DDBJ whole genome shotgun (WGS) entry which is preliminary data.</text>
</comment>
<accession>A0ABP5CAV0</accession>
<dbReference type="EMBL" id="BAAAOG010000004">
    <property type="protein sequence ID" value="GAA1961033.1"/>
    <property type="molecule type" value="Genomic_DNA"/>
</dbReference>
<dbReference type="Proteomes" id="UP001499933">
    <property type="component" value="Unassembled WGS sequence"/>
</dbReference>
<evidence type="ECO:0008006" key="3">
    <source>
        <dbReference type="Google" id="ProtNLM"/>
    </source>
</evidence>
<organism evidence="1 2">
    <name type="scientific">Microbacterium deminutum</name>
    <dbReference type="NCBI Taxonomy" id="344164"/>
    <lineage>
        <taxon>Bacteria</taxon>
        <taxon>Bacillati</taxon>
        <taxon>Actinomycetota</taxon>
        <taxon>Actinomycetes</taxon>
        <taxon>Micrococcales</taxon>
        <taxon>Microbacteriaceae</taxon>
        <taxon>Microbacterium</taxon>
    </lineage>
</organism>
<gene>
    <name evidence="1" type="ORF">GCM10009776_24620</name>
</gene>
<evidence type="ECO:0000313" key="2">
    <source>
        <dbReference type="Proteomes" id="UP001499933"/>
    </source>
</evidence>
<protein>
    <recommendedName>
        <fullName evidence="3">NRDE family protein</fullName>
    </recommendedName>
</protein>
<sequence>MCTVIIHVGESASDPIRLLAIRDEDPARPWNPLGPWWPDTHEGVIGVRDVRAGGAWLAADPATHRLAVLLNRKDLADRPESEVVSRGSIVLASVAGDSPGEAPRTHGFNLVEVVPGSVRVTMWDGIQPRVEALAPGTHMIAHDDVDDQSTPRIAYWLDEFRRTPLGASASSPWWQPWMSILARSAELPPTDDRAIVRDNRPLGYPTLSTLICVASLSSSGLEVHYGEFEHPGQWNTLSLS</sequence>
<dbReference type="RefSeq" id="WP_344095047.1">
    <property type="nucleotide sequence ID" value="NZ_BAAAOG010000004.1"/>
</dbReference>
<dbReference type="InterPro" id="IPR008551">
    <property type="entry name" value="TANGO2"/>
</dbReference>
<proteinExistence type="predicted"/>